<sequence>MEILRKGKGATIGNDKCDLVLKNGKFINVFTEEIEEGDIGIIDDTIIGIGSYEGIKEIDCSSKVICPGFMDGHIHVESSMTTPESYGNVALANGVTTVVADPHEIANVLGIDGISFMLDSAQRSPLDIYFMMPSCVPAVSFEENGAILSAEDLSKFIDKPEVIGLGEVMDIPSVIEQAPSMMNKLNVFRDKIIDGHAPQISYKHLNQYILSGVSTDHECSSKEEALEKVKLGMYILIREGSAAKNLKDLISAVNNKNFRRFLFCTDDRHLEDLVEEGSINNAIKLSIQSGIDPIKAYIMGSYNGYTCYGIKDKGAIAPGYKADLVILNDLNEVDIYKVIKSGREIDDYNKLSYIVKSENTMNIEKLKEEDFRILSNGNKVNVIGVTPGSLETKLLVKSSKTIDGYLDMSEYEDILKIGVFERHKNTNHYSLGYLSGLCIKNCAIAQSIAHDSHNIIVIGDNDKDMCKAVNKLIDIGGGITIVSEGVLIDSLSLEIGGLMTNSPIDYVYNKLKNLNRLVKNYGLKPDMDAFITLSFMSLPVIPKVKLTSKGLFSYDLFKFIELSFN</sequence>
<dbReference type="Gene3D" id="2.30.40.10">
    <property type="entry name" value="Urease, subunit C, domain 1"/>
    <property type="match status" value="1"/>
</dbReference>
<evidence type="ECO:0000313" key="9">
    <source>
        <dbReference type="EMBL" id="KEZ86316.1"/>
    </source>
</evidence>
<comment type="similarity">
    <text evidence="1 6">Belongs to the metallo-dependent hydrolases superfamily. Adenine deaminase family.</text>
</comment>
<dbReference type="PANTHER" id="PTHR11113">
    <property type="entry name" value="N-ACETYLGLUCOSAMINE-6-PHOSPHATE DEACETYLASE"/>
    <property type="match status" value="1"/>
</dbReference>
<dbReference type="InterPro" id="IPR006680">
    <property type="entry name" value="Amidohydro-rel"/>
</dbReference>
<dbReference type="CDD" id="cd01295">
    <property type="entry name" value="AdeC"/>
    <property type="match status" value="1"/>
</dbReference>
<accession>A0A084JBI2</accession>
<dbReference type="SUPFAM" id="SSF51338">
    <property type="entry name" value="Composite domain of metallo-dependent hydrolases"/>
    <property type="match status" value="1"/>
</dbReference>
<comment type="catalytic activity">
    <reaction evidence="5 6">
        <text>adenine + H2O + H(+) = hypoxanthine + NH4(+)</text>
        <dbReference type="Rhea" id="RHEA:23688"/>
        <dbReference type="ChEBI" id="CHEBI:15377"/>
        <dbReference type="ChEBI" id="CHEBI:15378"/>
        <dbReference type="ChEBI" id="CHEBI:16708"/>
        <dbReference type="ChEBI" id="CHEBI:17368"/>
        <dbReference type="ChEBI" id="CHEBI:28938"/>
        <dbReference type="EC" id="3.5.4.2"/>
    </reaction>
</comment>
<dbReference type="Gene3D" id="3.20.20.140">
    <property type="entry name" value="Metal-dependent hydrolases"/>
    <property type="match status" value="1"/>
</dbReference>
<keyword evidence="10" id="KW-1185">Reference proteome</keyword>
<name>A0A084JBI2_9CLOT</name>
<dbReference type="HAMAP" id="MF_01518">
    <property type="entry name" value="Adenine_deamin"/>
    <property type="match status" value="1"/>
</dbReference>
<evidence type="ECO:0000256" key="5">
    <source>
        <dbReference type="ARBA" id="ARBA00047720"/>
    </source>
</evidence>
<evidence type="ECO:0000256" key="2">
    <source>
        <dbReference type="ARBA" id="ARBA00012782"/>
    </source>
</evidence>
<dbReference type="NCBIfam" id="TIGR01178">
    <property type="entry name" value="ade"/>
    <property type="match status" value="1"/>
</dbReference>
<protein>
    <recommendedName>
        <fullName evidence="2 6">Adenine deaminase</fullName>
        <shortName evidence="6">Adenase</shortName>
        <shortName evidence="6">Adenine aminase</shortName>
        <ecNumber evidence="2 6">3.5.4.2</ecNumber>
    </recommendedName>
</protein>
<dbReference type="InterPro" id="IPR026912">
    <property type="entry name" value="Adenine_deam_C"/>
</dbReference>
<dbReference type="Pfam" id="PF13382">
    <property type="entry name" value="Adenine_deam_C"/>
    <property type="match status" value="1"/>
</dbReference>
<comment type="cofactor">
    <cofactor evidence="6">
        <name>Mn(2+)</name>
        <dbReference type="ChEBI" id="CHEBI:29035"/>
    </cofactor>
</comment>
<dbReference type="EMBL" id="JPMD01000024">
    <property type="protein sequence ID" value="KEZ86316.1"/>
    <property type="molecule type" value="Genomic_DNA"/>
</dbReference>
<dbReference type="InterPro" id="IPR011059">
    <property type="entry name" value="Metal-dep_hydrolase_composite"/>
</dbReference>
<evidence type="ECO:0000256" key="6">
    <source>
        <dbReference type="HAMAP-Rule" id="MF_01518"/>
    </source>
</evidence>
<dbReference type="InterPro" id="IPR006679">
    <property type="entry name" value="Adenine_deam"/>
</dbReference>
<evidence type="ECO:0000259" key="7">
    <source>
        <dbReference type="Pfam" id="PF01979"/>
    </source>
</evidence>
<comment type="caution">
    <text evidence="9">The sequence shown here is derived from an EMBL/GenBank/DDBJ whole genome shotgun (WGS) entry which is preliminary data.</text>
</comment>
<dbReference type="InterPro" id="IPR032466">
    <property type="entry name" value="Metal_Hydrolase"/>
</dbReference>
<dbReference type="EC" id="3.5.4.2" evidence="2 6"/>
<reference evidence="9 10" key="1">
    <citation type="submission" date="2014-07" db="EMBL/GenBank/DDBJ databases">
        <title>Draft genome of Clostridium sulfidigenes 113A isolated from sediments associated with methane hydrate from Krishna Godavari basin.</title>
        <authorList>
            <person name="Honkalas V.S."/>
            <person name="Dabir A.P."/>
            <person name="Arora P."/>
            <person name="Dhakephalkar P.K."/>
        </authorList>
    </citation>
    <scope>NUCLEOTIDE SEQUENCE [LARGE SCALE GENOMIC DNA]</scope>
    <source>
        <strain evidence="9 10">113A</strain>
    </source>
</reference>
<evidence type="ECO:0000259" key="8">
    <source>
        <dbReference type="Pfam" id="PF13382"/>
    </source>
</evidence>
<feature type="domain" description="Adenine deaminase C-terminal" evidence="8">
    <location>
        <begin position="392"/>
        <end position="555"/>
    </location>
</feature>
<organism evidence="9 10">
    <name type="scientific">Clostridium sulfidigenes</name>
    <dbReference type="NCBI Taxonomy" id="318464"/>
    <lineage>
        <taxon>Bacteria</taxon>
        <taxon>Bacillati</taxon>
        <taxon>Bacillota</taxon>
        <taxon>Clostridia</taxon>
        <taxon>Eubacteriales</taxon>
        <taxon>Clostridiaceae</taxon>
        <taxon>Clostridium</taxon>
    </lineage>
</organism>
<evidence type="ECO:0000256" key="3">
    <source>
        <dbReference type="ARBA" id="ARBA00022801"/>
    </source>
</evidence>
<dbReference type="eggNOG" id="COG1001">
    <property type="taxonomic scope" value="Bacteria"/>
</dbReference>
<dbReference type="SUPFAM" id="SSF51556">
    <property type="entry name" value="Metallo-dependent hydrolases"/>
    <property type="match status" value="1"/>
</dbReference>
<evidence type="ECO:0000313" key="10">
    <source>
        <dbReference type="Proteomes" id="UP000028542"/>
    </source>
</evidence>
<dbReference type="Proteomes" id="UP000028542">
    <property type="component" value="Unassembled WGS sequence"/>
</dbReference>
<dbReference type="PANTHER" id="PTHR11113:SF2">
    <property type="entry name" value="ADENINE DEAMINASE"/>
    <property type="match status" value="1"/>
</dbReference>
<dbReference type="AlphaFoldDB" id="A0A084JBI2"/>
<dbReference type="GO" id="GO:0006146">
    <property type="term" value="P:adenine catabolic process"/>
    <property type="evidence" value="ECO:0007669"/>
    <property type="project" value="InterPro"/>
</dbReference>
<proteinExistence type="inferred from homology"/>
<feature type="domain" description="Amidohydrolase-related" evidence="7">
    <location>
        <begin position="64"/>
        <end position="344"/>
    </location>
</feature>
<evidence type="ECO:0000256" key="1">
    <source>
        <dbReference type="ARBA" id="ARBA00006773"/>
    </source>
</evidence>
<dbReference type="RefSeq" id="WP_035133010.1">
    <property type="nucleotide sequence ID" value="NZ_JPMD01000024.1"/>
</dbReference>
<keyword evidence="4 6" id="KW-0464">Manganese</keyword>
<dbReference type="STRING" id="318464.IO99_10630"/>
<gene>
    <name evidence="6" type="primary">ade</name>
    <name evidence="9" type="ORF">IO99_10630</name>
</gene>
<keyword evidence="3 6" id="KW-0378">Hydrolase</keyword>
<dbReference type="GO" id="GO:0000034">
    <property type="term" value="F:adenine deaminase activity"/>
    <property type="evidence" value="ECO:0007669"/>
    <property type="project" value="UniProtKB-UniRule"/>
</dbReference>
<evidence type="ECO:0000256" key="4">
    <source>
        <dbReference type="ARBA" id="ARBA00023211"/>
    </source>
</evidence>
<dbReference type="Pfam" id="PF01979">
    <property type="entry name" value="Amidohydro_1"/>
    <property type="match status" value="1"/>
</dbReference>